<evidence type="ECO:0000256" key="7">
    <source>
        <dbReference type="ARBA" id="ARBA00023242"/>
    </source>
</evidence>
<keyword evidence="3" id="KW-0509">mRNA transport</keyword>
<protein>
    <recommendedName>
        <fullName evidence="10">Nucleoporin Nup82</fullName>
    </recommendedName>
</protein>
<evidence type="ECO:0000256" key="4">
    <source>
        <dbReference type="ARBA" id="ARBA00022927"/>
    </source>
</evidence>
<evidence type="ECO:0000313" key="8">
    <source>
        <dbReference type="EMBL" id="CCH61674.1"/>
    </source>
</evidence>
<dbReference type="GO" id="GO:0044612">
    <property type="term" value="C:nuclear pore linkers"/>
    <property type="evidence" value="ECO:0007669"/>
    <property type="project" value="EnsemblFungi"/>
</dbReference>
<dbReference type="RefSeq" id="XP_004181193.1">
    <property type="nucleotide sequence ID" value="XM_004181145.1"/>
</dbReference>
<name>I2H5M2_HENB6</name>
<sequence>MTTSIESTYLEGHNPTSHPIFKRNYLSSSFQETSPRFFFTTNRDNRVVVVQDGSIRWCYTFSQNYHSYTIASRNFDIKDSLISNSGSFVCYYSDTDISIMEIPWSHSNSVNASSSHCIQKYRYSFKKYSLTVKQVLFHPLATLESCLVVLLSDDTIVFIDFSKSFDLLSSDYILNKKSKSIGLSSQISDIQSLTFSQDGLTLYALSSSAATDVYAFYPCLPPSAQFSLEQLENLVNKSVVQYEELREDDPTALKINIIKQLKFTSDLYKKGKRALEEDTDSKTWKYDVPLEYRLIRPQGPFTISPFPDSLYYSSPTHIVSVPIDTTNELLVLSFSDGSVVSLFQDLELTMSWDQDNFNENNSLVLLELIKTKEQNIRKLTTYAHQYGTFYILGSVKNFEVLTSHWSSTLAICIKSSDIRDLSNLLIKSVIKPFDNAAYELTSGGWWCSPTISSLLFINKSTVIELNEKPKLLLSDDTTHLLTSELAQKYIPPLEDKIFKIELPMGILISDLNNMNTVFKEESNKQLTIPIPSQERNVTLFNKTNENQLETLTKISKVIGIKISMGQSLGFGIYNKILDQQNIVELQLRQTQRLLEKEKILNTKYNEQADKLRAFTERQEKLMSRLLIMNEKLKKADLDTNLLNISISKKELEFFKEIRKQVLLFNEFVHKQKDQHDTLLFIKKELIRIKGENAIVDENDFKQWDRLRDMLHDDATTIETCTESIKNINFDLDRALKKDSLSI</sequence>
<dbReference type="OrthoDB" id="341482at2759"/>
<dbReference type="FunCoup" id="I2H5M2">
    <property type="interactions" value="163"/>
</dbReference>
<keyword evidence="2" id="KW-0813">Transport</keyword>
<comment type="subcellular location">
    <subcellularLocation>
        <location evidence="1">Nucleus</location>
        <location evidence="1">Nuclear pore complex</location>
    </subcellularLocation>
</comment>
<keyword evidence="6" id="KW-0906">Nuclear pore complex</keyword>
<dbReference type="PANTHER" id="PTHR13257">
    <property type="entry name" value="NUCLEOPORIN NUP84-RELATED"/>
    <property type="match status" value="1"/>
</dbReference>
<dbReference type="GeneID" id="14496783"/>
<dbReference type="Proteomes" id="UP000002866">
    <property type="component" value="Chromosome 6"/>
</dbReference>
<evidence type="ECO:0000256" key="2">
    <source>
        <dbReference type="ARBA" id="ARBA00022448"/>
    </source>
</evidence>
<keyword evidence="9" id="KW-1185">Reference proteome</keyword>
<dbReference type="InterPro" id="IPR037700">
    <property type="entry name" value="NUP88/NUP82"/>
</dbReference>
<dbReference type="GO" id="GO:0006611">
    <property type="term" value="P:protein export from nucleus"/>
    <property type="evidence" value="ECO:0007669"/>
    <property type="project" value="EnsemblFungi"/>
</dbReference>
<keyword evidence="7" id="KW-0539">Nucleus</keyword>
<dbReference type="GO" id="GO:0006606">
    <property type="term" value="P:protein import into nucleus"/>
    <property type="evidence" value="ECO:0007669"/>
    <property type="project" value="EnsemblFungi"/>
</dbReference>
<dbReference type="GO" id="GO:0017056">
    <property type="term" value="F:structural constituent of nuclear pore"/>
    <property type="evidence" value="ECO:0007669"/>
    <property type="project" value="InterPro"/>
</dbReference>
<dbReference type="GO" id="GO:0000055">
    <property type="term" value="P:ribosomal large subunit export from nucleus"/>
    <property type="evidence" value="ECO:0007669"/>
    <property type="project" value="EnsemblFungi"/>
</dbReference>
<dbReference type="STRING" id="1071380.I2H5M2"/>
<evidence type="ECO:0000256" key="1">
    <source>
        <dbReference type="ARBA" id="ARBA00004567"/>
    </source>
</evidence>
<reference evidence="8 9" key="1">
    <citation type="journal article" date="2011" name="Proc. Natl. Acad. Sci. U.S.A.">
        <title>Evolutionary erosion of yeast sex chromosomes by mating-type switching accidents.</title>
        <authorList>
            <person name="Gordon J.L."/>
            <person name="Armisen D."/>
            <person name="Proux-Wera E."/>
            <person name="Oheigeartaigh S.S."/>
            <person name="Byrne K.P."/>
            <person name="Wolfe K.H."/>
        </authorList>
    </citation>
    <scope>NUCLEOTIDE SEQUENCE [LARGE SCALE GENOMIC DNA]</scope>
    <source>
        <strain evidence="9">ATCC 34711 / CBS 6284 / DSM 70876 / NBRC 10599 / NRRL Y-10934 / UCD 77-7</strain>
    </source>
</reference>
<dbReference type="AlphaFoldDB" id="I2H5M2"/>
<dbReference type="OMA" id="KRNVIKQ"/>
<dbReference type="PANTHER" id="PTHR13257:SF0">
    <property type="entry name" value="NUCLEAR PORE COMPLEX PROTEIN NUP88"/>
    <property type="match status" value="1"/>
</dbReference>
<keyword evidence="4" id="KW-0653">Protein transport</keyword>
<organism evidence="8 9">
    <name type="scientific">Henningerozyma blattae (strain ATCC 34711 / CBS 6284 / DSM 70876 / NBRC 10599 / NRRL Y-10934 / UCD 77-7)</name>
    <name type="common">Yeast</name>
    <name type="synonym">Tetrapisispora blattae</name>
    <dbReference type="NCBI Taxonomy" id="1071380"/>
    <lineage>
        <taxon>Eukaryota</taxon>
        <taxon>Fungi</taxon>
        <taxon>Dikarya</taxon>
        <taxon>Ascomycota</taxon>
        <taxon>Saccharomycotina</taxon>
        <taxon>Saccharomycetes</taxon>
        <taxon>Saccharomycetales</taxon>
        <taxon>Saccharomycetaceae</taxon>
        <taxon>Henningerozyma</taxon>
    </lineage>
</organism>
<dbReference type="SUPFAM" id="SSF82171">
    <property type="entry name" value="DPP6 N-terminal domain-like"/>
    <property type="match status" value="1"/>
</dbReference>
<dbReference type="HOGENOM" id="CLU_398512_0_0_1"/>
<dbReference type="GO" id="GO:0005829">
    <property type="term" value="C:cytosol"/>
    <property type="evidence" value="ECO:0007669"/>
    <property type="project" value="EnsemblFungi"/>
</dbReference>
<gene>
    <name evidence="8" type="primary">TBLA0F01310</name>
    <name evidence="8" type="ORF">TBLA_0F01310</name>
</gene>
<dbReference type="GO" id="GO:0006406">
    <property type="term" value="P:mRNA export from nucleus"/>
    <property type="evidence" value="ECO:0007669"/>
    <property type="project" value="EnsemblFungi"/>
</dbReference>
<dbReference type="KEGG" id="tbl:TBLA_0F01310"/>
<proteinExistence type="predicted"/>
<keyword evidence="5" id="KW-0811">Translocation</keyword>
<dbReference type="GO" id="GO:0000056">
    <property type="term" value="P:ribosomal small subunit export from nucleus"/>
    <property type="evidence" value="ECO:0007669"/>
    <property type="project" value="EnsemblFungi"/>
</dbReference>
<dbReference type="EMBL" id="HE806321">
    <property type="protein sequence ID" value="CCH61674.1"/>
    <property type="molecule type" value="Genomic_DNA"/>
</dbReference>
<dbReference type="GO" id="GO:0044614">
    <property type="term" value="C:nuclear pore cytoplasmic filaments"/>
    <property type="evidence" value="ECO:0007669"/>
    <property type="project" value="EnsemblFungi"/>
</dbReference>
<dbReference type="InParanoid" id="I2H5M2"/>
<accession>I2H5M2</accession>
<evidence type="ECO:0000256" key="6">
    <source>
        <dbReference type="ARBA" id="ARBA00023132"/>
    </source>
</evidence>
<evidence type="ECO:0000256" key="3">
    <source>
        <dbReference type="ARBA" id="ARBA00022816"/>
    </source>
</evidence>
<evidence type="ECO:0000313" key="9">
    <source>
        <dbReference type="Proteomes" id="UP000002866"/>
    </source>
</evidence>
<evidence type="ECO:0008006" key="10">
    <source>
        <dbReference type="Google" id="ProtNLM"/>
    </source>
</evidence>
<dbReference type="eggNOG" id="ENOG502T8MV">
    <property type="taxonomic scope" value="Eukaryota"/>
</dbReference>
<evidence type="ECO:0000256" key="5">
    <source>
        <dbReference type="ARBA" id="ARBA00023010"/>
    </source>
</evidence>